<organism evidence="2 3">
    <name type="scientific">Hydrogenivirga caldilitoris</name>
    <dbReference type="NCBI Taxonomy" id="246264"/>
    <lineage>
        <taxon>Bacteria</taxon>
        <taxon>Pseudomonadati</taxon>
        <taxon>Aquificota</taxon>
        <taxon>Aquificia</taxon>
        <taxon>Aquificales</taxon>
        <taxon>Aquificaceae</taxon>
        <taxon>Hydrogenivirga</taxon>
    </lineage>
</organism>
<sequence length="79" mass="9145">MYYVAQVIRDECSKYNCKQCTLFCPEPNTLMYTDEGHHAYVMTERCKGCALCVYVCSNLLKRDSIEMVYAENRDVAGVR</sequence>
<dbReference type="RefSeq" id="WP_121012496.1">
    <property type="nucleotide sequence ID" value="NZ_RCCJ01000001.1"/>
</dbReference>
<dbReference type="AlphaFoldDB" id="A0A497XQR7"/>
<dbReference type="PROSITE" id="PS51379">
    <property type="entry name" value="4FE4S_FER_2"/>
    <property type="match status" value="2"/>
</dbReference>
<dbReference type="Gene3D" id="3.30.70.20">
    <property type="match status" value="1"/>
</dbReference>
<dbReference type="EMBL" id="RCCJ01000001">
    <property type="protein sequence ID" value="RLJ71305.1"/>
    <property type="molecule type" value="Genomic_DNA"/>
</dbReference>
<evidence type="ECO:0000259" key="1">
    <source>
        <dbReference type="PROSITE" id="PS51379"/>
    </source>
</evidence>
<name>A0A497XQR7_9AQUI</name>
<dbReference type="OrthoDB" id="9794954at2"/>
<feature type="domain" description="4Fe-4S ferredoxin-type" evidence="1">
    <location>
        <begin position="37"/>
        <end position="65"/>
    </location>
</feature>
<feature type="domain" description="4Fe-4S ferredoxin-type" evidence="1">
    <location>
        <begin position="3"/>
        <end position="35"/>
    </location>
</feature>
<dbReference type="Pfam" id="PF13237">
    <property type="entry name" value="Fer4_10"/>
    <property type="match status" value="1"/>
</dbReference>
<dbReference type="SUPFAM" id="SSF54862">
    <property type="entry name" value="4Fe-4S ferredoxins"/>
    <property type="match status" value="1"/>
</dbReference>
<evidence type="ECO:0000313" key="3">
    <source>
        <dbReference type="Proteomes" id="UP000267841"/>
    </source>
</evidence>
<keyword evidence="3" id="KW-1185">Reference proteome</keyword>
<reference evidence="2 3" key="1">
    <citation type="submission" date="2018-10" db="EMBL/GenBank/DDBJ databases">
        <title>Genomic Encyclopedia of Archaeal and Bacterial Type Strains, Phase II (KMG-II): from individual species to whole genera.</title>
        <authorList>
            <person name="Goeker M."/>
        </authorList>
    </citation>
    <scope>NUCLEOTIDE SEQUENCE [LARGE SCALE GENOMIC DNA]</scope>
    <source>
        <strain evidence="2 3">DSM 16510</strain>
    </source>
</reference>
<gene>
    <name evidence="2" type="ORF">BCF55_1604</name>
</gene>
<dbReference type="Proteomes" id="UP000267841">
    <property type="component" value="Unassembled WGS sequence"/>
</dbReference>
<comment type="caution">
    <text evidence="2">The sequence shown here is derived from an EMBL/GenBank/DDBJ whole genome shotgun (WGS) entry which is preliminary data.</text>
</comment>
<proteinExistence type="predicted"/>
<accession>A0A497XQR7</accession>
<evidence type="ECO:0000313" key="2">
    <source>
        <dbReference type="EMBL" id="RLJ71305.1"/>
    </source>
</evidence>
<protein>
    <recommendedName>
        <fullName evidence="1">4Fe-4S ferredoxin-type domain-containing protein</fullName>
    </recommendedName>
</protein>
<dbReference type="InterPro" id="IPR017896">
    <property type="entry name" value="4Fe4S_Fe-S-bd"/>
</dbReference>